<name>A0ABY1QVC0_9BURK</name>
<keyword evidence="4" id="KW-0233">DNA recombination</keyword>
<comment type="caution">
    <text evidence="7">The sequence shown here is derived from an EMBL/GenBank/DDBJ whole genome shotgun (WGS) entry which is preliminary data.</text>
</comment>
<dbReference type="NCBIfam" id="NF033581">
    <property type="entry name" value="transpos_IS5_4"/>
    <property type="match status" value="1"/>
</dbReference>
<keyword evidence="2" id="KW-0815">Transposition</keyword>
<dbReference type="RefSeq" id="WP_283445747.1">
    <property type="nucleotide sequence ID" value="NZ_FXUL01000049.1"/>
</dbReference>
<protein>
    <submittedName>
        <fullName evidence="7">Transposase and inactivated derivatives, IS5 family</fullName>
    </submittedName>
</protein>
<feature type="domain" description="Transposase IS4-like" evidence="5">
    <location>
        <begin position="190"/>
        <end position="355"/>
    </location>
</feature>
<feature type="domain" description="Tc1-like transposase DDE" evidence="6">
    <location>
        <begin position="5"/>
        <end position="85"/>
    </location>
</feature>
<evidence type="ECO:0000256" key="4">
    <source>
        <dbReference type="ARBA" id="ARBA00023172"/>
    </source>
</evidence>
<keyword evidence="3" id="KW-0238">DNA-binding</keyword>
<dbReference type="InterPro" id="IPR012337">
    <property type="entry name" value="RNaseH-like_sf"/>
</dbReference>
<evidence type="ECO:0000256" key="2">
    <source>
        <dbReference type="ARBA" id="ARBA00022578"/>
    </source>
</evidence>
<dbReference type="InterPro" id="IPR038717">
    <property type="entry name" value="Tc1-like_DDE_dom"/>
</dbReference>
<dbReference type="InterPro" id="IPR047959">
    <property type="entry name" value="Transpos_IS5"/>
</dbReference>
<evidence type="ECO:0000259" key="6">
    <source>
        <dbReference type="Pfam" id="PF13358"/>
    </source>
</evidence>
<dbReference type="InterPro" id="IPR036397">
    <property type="entry name" value="RNaseH_sf"/>
</dbReference>
<gene>
    <name evidence="7" type="ORF">SAMN06295970_1493</name>
</gene>
<dbReference type="PANTHER" id="PTHR35604">
    <property type="entry name" value="TRANSPOSASE INSH FOR INSERTION SEQUENCE ELEMENT IS5A-RELATED"/>
    <property type="match status" value="1"/>
</dbReference>
<evidence type="ECO:0000313" key="8">
    <source>
        <dbReference type="Proteomes" id="UP001158049"/>
    </source>
</evidence>
<dbReference type="Pfam" id="PF01609">
    <property type="entry name" value="DDE_Tnp_1"/>
    <property type="match status" value="1"/>
</dbReference>
<evidence type="ECO:0000256" key="3">
    <source>
        <dbReference type="ARBA" id="ARBA00023125"/>
    </source>
</evidence>
<dbReference type="InterPro" id="IPR002559">
    <property type="entry name" value="Transposase_11"/>
</dbReference>
<evidence type="ECO:0000313" key="7">
    <source>
        <dbReference type="EMBL" id="SMP81839.1"/>
    </source>
</evidence>
<evidence type="ECO:0000259" key="5">
    <source>
        <dbReference type="Pfam" id="PF01609"/>
    </source>
</evidence>
<organism evidence="7 8">
    <name type="scientific">Noviherbaspirillum suwonense</name>
    <dbReference type="NCBI Taxonomy" id="1224511"/>
    <lineage>
        <taxon>Bacteria</taxon>
        <taxon>Pseudomonadati</taxon>
        <taxon>Pseudomonadota</taxon>
        <taxon>Betaproteobacteria</taxon>
        <taxon>Burkholderiales</taxon>
        <taxon>Oxalobacteraceae</taxon>
        <taxon>Noviherbaspirillum</taxon>
    </lineage>
</organism>
<proteinExistence type="inferred from homology"/>
<keyword evidence="8" id="KW-1185">Reference proteome</keyword>
<accession>A0ABY1QVC0</accession>
<dbReference type="Gene3D" id="3.30.420.10">
    <property type="entry name" value="Ribonuclease H-like superfamily/Ribonuclease H"/>
    <property type="match status" value="1"/>
</dbReference>
<dbReference type="PANTHER" id="PTHR35604:SF2">
    <property type="entry name" value="TRANSPOSASE INSH FOR INSERTION SEQUENCE ELEMENT IS5A-RELATED"/>
    <property type="match status" value="1"/>
</dbReference>
<dbReference type="Proteomes" id="UP001158049">
    <property type="component" value="Unassembled WGS sequence"/>
</dbReference>
<reference evidence="7 8" key="1">
    <citation type="submission" date="2017-05" db="EMBL/GenBank/DDBJ databases">
        <authorList>
            <person name="Varghese N."/>
            <person name="Submissions S."/>
        </authorList>
    </citation>
    <scope>NUCLEOTIDE SEQUENCE [LARGE SCALE GENOMIC DNA]</scope>
    <source>
        <strain evidence="7 8">DSM 26001</strain>
    </source>
</reference>
<dbReference type="Pfam" id="PF13358">
    <property type="entry name" value="DDE_3"/>
    <property type="match status" value="1"/>
</dbReference>
<dbReference type="SUPFAM" id="SSF53098">
    <property type="entry name" value="Ribonuclease H-like"/>
    <property type="match status" value="1"/>
</dbReference>
<sequence>MAQFVLDFLRQIDKQTPAELDLHLIVDNYTPHKYAKVKTWLARHPRFHLHFTPTYSSWLNQVERWFALITRRAIRRNSFISVRELEQQIELFIKRYNADVSPFQWVATADSILQKIERAAKRISATAIWVNTLYDSASLRRFARIDLGCEAVPDATTTLKFRRLLEQHKLAERPFAEVGRVLQGNGMTLKTGTIVDATIIAAPSSTKNADRQRDPEMHQTRKGQQWYFGMKLHIGVDRQSGLTHSAVVTPANIHDKHPLPHLLHGQERRVYGDSAYASQKELIQGKAPKAKDFTNERVRRAGQVDEAKRAKKRNKSKIRAWVEHVFAVVKRLWGFTKVRYRGLAKNASRALTALALADIYLTRHRLMAPVRP</sequence>
<evidence type="ECO:0000256" key="1">
    <source>
        <dbReference type="ARBA" id="ARBA00010075"/>
    </source>
</evidence>
<comment type="similarity">
    <text evidence="1">Belongs to the transposase 11 family.</text>
</comment>
<dbReference type="EMBL" id="FXUL01000049">
    <property type="protein sequence ID" value="SMP81839.1"/>
    <property type="molecule type" value="Genomic_DNA"/>
</dbReference>